<gene>
    <name evidence="2" type="ORF">DdX_16635</name>
</gene>
<keyword evidence="3" id="KW-1185">Reference proteome</keyword>
<evidence type="ECO:0000313" key="2">
    <source>
        <dbReference type="EMBL" id="KAI1700568.1"/>
    </source>
</evidence>
<proteinExistence type="predicted"/>
<dbReference type="Proteomes" id="UP001201812">
    <property type="component" value="Unassembled WGS sequence"/>
</dbReference>
<comment type="caution">
    <text evidence="2">The sequence shown here is derived from an EMBL/GenBank/DDBJ whole genome shotgun (WGS) entry which is preliminary data.</text>
</comment>
<organism evidence="2 3">
    <name type="scientific">Ditylenchus destructor</name>
    <dbReference type="NCBI Taxonomy" id="166010"/>
    <lineage>
        <taxon>Eukaryota</taxon>
        <taxon>Metazoa</taxon>
        <taxon>Ecdysozoa</taxon>
        <taxon>Nematoda</taxon>
        <taxon>Chromadorea</taxon>
        <taxon>Rhabditida</taxon>
        <taxon>Tylenchina</taxon>
        <taxon>Tylenchomorpha</taxon>
        <taxon>Sphaerularioidea</taxon>
        <taxon>Anguinidae</taxon>
        <taxon>Anguininae</taxon>
        <taxon>Ditylenchus</taxon>
    </lineage>
</organism>
<sequence length="147" mass="16684">MTSSTRAFIIFAMFALVYGVIAKDCVVREIGEIKDKNKLENTYSEFLTLKHERLNRMHCQQQSMLNKLTSTLVGTSALLMKAGIEKMKNQGINSCHVWVADRDEEFKVLLRNFGFEICSDSLVNLEGQYKWIKMLKKDNSGAGTSGH</sequence>
<name>A0AAD4MQI6_9BILA</name>
<evidence type="ECO:0000256" key="1">
    <source>
        <dbReference type="SAM" id="SignalP"/>
    </source>
</evidence>
<protein>
    <submittedName>
        <fullName evidence="2">Uncharacterized protein</fullName>
    </submittedName>
</protein>
<dbReference type="EMBL" id="JAKKPZ010000141">
    <property type="protein sequence ID" value="KAI1700568.1"/>
    <property type="molecule type" value="Genomic_DNA"/>
</dbReference>
<keyword evidence="1" id="KW-0732">Signal</keyword>
<feature type="chain" id="PRO_5041922148" evidence="1">
    <location>
        <begin position="23"/>
        <end position="147"/>
    </location>
</feature>
<feature type="signal peptide" evidence="1">
    <location>
        <begin position="1"/>
        <end position="22"/>
    </location>
</feature>
<evidence type="ECO:0000313" key="3">
    <source>
        <dbReference type="Proteomes" id="UP001201812"/>
    </source>
</evidence>
<accession>A0AAD4MQI6</accession>
<reference evidence="2" key="1">
    <citation type="submission" date="2022-01" db="EMBL/GenBank/DDBJ databases">
        <title>Genome Sequence Resource for Two Populations of Ditylenchus destructor, the Migratory Endoparasitic Phytonematode.</title>
        <authorList>
            <person name="Zhang H."/>
            <person name="Lin R."/>
            <person name="Xie B."/>
        </authorList>
    </citation>
    <scope>NUCLEOTIDE SEQUENCE</scope>
    <source>
        <strain evidence="2">BazhouSP</strain>
    </source>
</reference>
<dbReference type="AlphaFoldDB" id="A0AAD4MQI6"/>